<proteinExistence type="predicted"/>
<feature type="transmembrane region" description="Helical" evidence="1">
    <location>
        <begin position="186"/>
        <end position="209"/>
    </location>
</feature>
<gene>
    <name evidence="3" type="ORF">MNB_SV-13-2153</name>
</gene>
<feature type="domain" description="DUF4395" evidence="2">
    <location>
        <begin position="20"/>
        <end position="161"/>
    </location>
</feature>
<keyword evidence="1" id="KW-0812">Transmembrane</keyword>
<reference evidence="3" key="1">
    <citation type="submission" date="2016-10" db="EMBL/GenBank/DDBJ databases">
        <authorList>
            <person name="de Groot N.N."/>
        </authorList>
    </citation>
    <scope>NUCLEOTIDE SEQUENCE</scope>
</reference>
<accession>A0A1W1CZ69</accession>
<keyword evidence="1" id="KW-0472">Membrane</keyword>
<evidence type="ECO:0000256" key="1">
    <source>
        <dbReference type="SAM" id="Phobius"/>
    </source>
</evidence>
<organism evidence="3">
    <name type="scientific">hydrothermal vent metagenome</name>
    <dbReference type="NCBI Taxonomy" id="652676"/>
    <lineage>
        <taxon>unclassified sequences</taxon>
        <taxon>metagenomes</taxon>
        <taxon>ecological metagenomes</taxon>
    </lineage>
</organism>
<sequence>MSKIINFGEVVEGYTVKVLNEREARAGAGILFLLGLISFINCSVTKSLWVTQIFISIFLIEFIIRVLINPKYAPSLIIGRFMVNNQIPEYVGASQKRFAWSIGLGLAIFLFTLTILFPTTTPIGEESLHNALIGLSCMTCLLLLYFESVFGICLGCKLYNKFNADEAKYCAGGVCQKEDRQECQKVSLSQIAVLIVFFAFLIVAITFLVKV</sequence>
<evidence type="ECO:0000259" key="2">
    <source>
        <dbReference type="Pfam" id="PF14340"/>
    </source>
</evidence>
<feature type="transmembrane region" description="Helical" evidence="1">
    <location>
        <begin position="131"/>
        <end position="154"/>
    </location>
</feature>
<dbReference type="Pfam" id="PF14340">
    <property type="entry name" value="DUF4395"/>
    <property type="match status" value="1"/>
</dbReference>
<feature type="transmembrane region" description="Helical" evidence="1">
    <location>
        <begin position="24"/>
        <end position="41"/>
    </location>
</feature>
<feature type="transmembrane region" description="Helical" evidence="1">
    <location>
        <begin position="98"/>
        <end position="119"/>
    </location>
</feature>
<protein>
    <recommendedName>
        <fullName evidence="2">DUF4395 domain-containing protein</fullName>
    </recommendedName>
</protein>
<dbReference type="AlphaFoldDB" id="A0A1W1CZ69"/>
<evidence type="ECO:0000313" key="3">
    <source>
        <dbReference type="EMBL" id="SFV71033.1"/>
    </source>
</evidence>
<dbReference type="InterPro" id="IPR025508">
    <property type="entry name" value="DUF4395"/>
</dbReference>
<feature type="transmembrane region" description="Helical" evidence="1">
    <location>
        <begin position="47"/>
        <end position="68"/>
    </location>
</feature>
<dbReference type="EMBL" id="FPHM01000192">
    <property type="protein sequence ID" value="SFV71033.1"/>
    <property type="molecule type" value="Genomic_DNA"/>
</dbReference>
<name>A0A1W1CZ69_9ZZZZ</name>
<keyword evidence="1" id="KW-1133">Transmembrane helix</keyword>